<sequence>MQWKSAQQHSLSRFIAVASSFLPSRSLGQGRIKPAGLGICERCRGGERSGNKPLSSARYGLEIPGTVLPETRQIEGLAAEALSGSPAGLSVRTPAGLAELTSTCPETHARGVDG</sequence>
<proteinExistence type="predicted"/>
<accession>A0ABP0TS99</accession>
<evidence type="ECO:0000313" key="2">
    <source>
        <dbReference type="Proteomes" id="UP001497512"/>
    </source>
</evidence>
<reference evidence="1" key="1">
    <citation type="submission" date="2024-02" db="EMBL/GenBank/DDBJ databases">
        <authorList>
            <consortium name="ELIXIR-Norway"/>
            <consortium name="Elixir Norway"/>
        </authorList>
    </citation>
    <scope>NUCLEOTIDE SEQUENCE</scope>
</reference>
<gene>
    <name evidence="1" type="ORF">CSSPTR1EN2_LOCUS6732</name>
</gene>
<dbReference type="Proteomes" id="UP001497512">
    <property type="component" value="Chromosome 14"/>
</dbReference>
<dbReference type="EMBL" id="OZ019906">
    <property type="protein sequence ID" value="CAK9203129.1"/>
    <property type="molecule type" value="Genomic_DNA"/>
</dbReference>
<protein>
    <submittedName>
        <fullName evidence="1">Uncharacterized protein</fullName>
    </submittedName>
</protein>
<keyword evidence="2" id="KW-1185">Reference proteome</keyword>
<evidence type="ECO:0000313" key="1">
    <source>
        <dbReference type="EMBL" id="CAK9203129.1"/>
    </source>
</evidence>
<name>A0ABP0TS99_9BRYO</name>
<organism evidence="1 2">
    <name type="scientific">Sphagnum troendelagicum</name>
    <dbReference type="NCBI Taxonomy" id="128251"/>
    <lineage>
        <taxon>Eukaryota</taxon>
        <taxon>Viridiplantae</taxon>
        <taxon>Streptophyta</taxon>
        <taxon>Embryophyta</taxon>
        <taxon>Bryophyta</taxon>
        <taxon>Sphagnophytina</taxon>
        <taxon>Sphagnopsida</taxon>
        <taxon>Sphagnales</taxon>
        <taxon>Sphagnaceae</taxon>
        <taxon>Sphagnum</taxon>
    </lineage>
</organism>